<dbReference type="SUPFAM" id="SSF82866">
    <property type="entry name" value="Multidrug efflux transporter AcrB transmembrane domain"/>
    <property type="match status" value="2"/>
</dbReference>
<feature type="transmembrane region" description="Helical" evidence="2">
    <location>
        <begin position="12"/>
        <end position="30"/>
    </location>
</feature>
<dbReference type="Gene3D" id="3.30.2090.10">
    <property type="entry name" value="Multidrug efflux transporter AcrB TolC docking domain, DN and DC subdomains"/>
    <property type="match status" value="2"/>
</dbReference>
<feature type="transmembrane region" description="Helical" evidence="2">
    <location>
        <begin position="453"/>
        <end position="473"/>
    </location>
</feature>
<dbReference type="Gene3D" id="3.30.70.1440">
    <property type="entry name" value="Multidrug efflux transporter AcrB pore domain"/>
    <property type="match status" value="1"/>
</dbReference>
<feature type="transmembrane region" description="Helical" evidence="2">
    <location>
        <begin position="871"/>
        <end position="887"/>
    </location>
</feature>
<dbReference type="AlphaFoldDB" id="A0A3E0U058"/>
<dbReference type="GO" id="GO:0042910">
    <property type="term" value="F:xenobiotic transmembrane transporter activity"/>
    <property type="evidence" value="ECO:0007669"/>
    <property type="project" value="TreeGrafter"/>
</dbReference>
<dbReference type="Pfam" id="PF00873">
    <property type="entry name" value="ACR_tran"/>
    <property type="match status" value="1"/>
</dbReference>
<dbReference type="PRINTS" id="PR00702">
    <property type="entry name" value="ACRIFLAVINRP"/>
</dbReference>
<comment type="caution">
    <text evidence="3">The sequence shown here is derived from an EMBL/GenBank/DDBJ whole genome shotgun (WGS) entry which is preliminary data.</text>
</comment>
<dbReference type="SUPFAM" id="SSF82693">
    <property type="entry name" value="Multidrug efflux transporter AcrB pore domain, PN1, PN2, PC1 and PC2 subdomains"/>
    <property type="match status" value="2"/>
</dbReference>
<keyword evidence="4" id="KW-1185">Reference proteome</keyword>
<dbReference type="Proteomes" id="UP000256899">
    <property type="component" value="Unassembled WGS sequence"/>
</dbReference>
<feature type="compositionally biased region" description="Polar residues" evidence="1">
    <location>
        <begin position="1044"/>
        <end position="1053"/>
    </location>
</feature>
<feature type="transmembrane region" description="Helical" evidence="2">
    <location>
        <begin position="536"/>
        <end position="553"/>
    </location>
</feature>
<sequence length="1053" mass="115081">MNTITKWFLDNPVAANLLMVFTLVAGYLSFSSLRVESFPQPPPSQLVIEVSYPGATALQVDESISQRIEDAISGIAGIKTITSASYAGFASVRVKKNTGVELSDLLEKVRNQVNAIVGFPERAEQPKIYPDEFGNLASFVMIYGGDSDHTRQQVATLVANNLKKHRAISQVTNLGKRRKQLVIEPNANALKQYGLSYQDVANIIHQWSLNHRSGELDTEAGKLTLKADNYSDTIPSLAQIPLISSANAVIRLSDVAEITRDYEQTDSRARYAGQAAIALMISTSQKDNLLTVNEATQSVLAELQSQLPAGINTDVMADMAPYIDEQLDLLGSNAWQGLLIVIVLLAIFLELRLALWVAMGIPISIAGAIWLMGLPALDYSINDITLFGMILVLGILVDDAVVVGESIHQARTRIADPKEAAYQGVKAVSVATSFGVLTTIAAFSPMLWIENELAQVLAGFSAVVIFALIFSLIESKFILPTHLVLAQNKAAPKQPYLARLNRLLKAIKRKCNAGLTWFTEVCYQPSLSLALAHKRTSLAIFLLLVLGAYGAMLKGTIRTVFFPEIPGRYATLVVEMDQDAAPQLSQQHMLNIEQTIAATNRELVNKYQTSEPVIKQFLVAMTDNEQLEATIALSNQALAKVASDELLSVWQQHLGLLEGSQAQKFTFAETPAGGTYLTVSAPSRDLARHVANELKQALANLPGVNDITDDGQIGKPQLQITLNQRGINLGLNQRQLAQLIGGAYGHIELHRILDSGEESMVLLRLPAQSRQTLQQLKETQVLIAEQEYISLAEVADFSFSREPEVLYRKNRNQVISVYWRQDKGVASPQEVWQQLQQSSVAALTAQYPNVEINAGGEFEEILDVQQGFKKAMLLTLLLIYVLLAIPLKSYWQPFIIMSVIPFGFAGAIYGHGLMGLSVSLLSLFGMMAMTGVVINDSLVLITRFNQLHRSGMTMKTALITAGKSRLRAIFLTTVTTVFGLLPLLSETSEQAQYLKPAAVSLVFGELFATPITLILIPVLLSFRTADNTNKAQACSAEHSAAKPSPNTTPELTS</sequence>
<keyword evidence="2" id="KW-0812">Transmembrane</keyword>
<evidence type="ECO:0000313" key="4">
    <source>
        <dbReference type="Proteomes" id="UP000256899"/>
    </source>
</evidence>
<keyword evidence="2" id="KW-1133">Transmembrane helix</keyword>
<evidence type="ECO:0000313" key="3">
    <source>
        <dbReference type="EMBL" id="REL30104.1"/>
    </source>
</evidence>
<feature type="transmembrane region" description="Helical" evidence="2">
    <location>
        <begin position="997"/>
        <end position="1020"/>
    </location>
</feature>
<feature type="transmembrane region" description="Helical" evidence="2">
    <location>
        <begin position="384"/>
        <end position="404"/>
    </location>
</feature>
<accession>A0A3E0U058</accession>
<feature type="transmembrane region" description="Helical" evidence="2">
    <location>
        <begin position="966"/>
        <end position="985"/>
    </location>
</feature>
<dbReference type="RefSeq" id="WP_116014251.1">
    <property type="nucleotide sequence ID" value="NZ_QUOT01000001.1"/>
</dbReference>
<organism evidence="3 4">
    <name type="scientific">Thalassotalea euphylliae</name>
    <dbReference type="NCBI Taxonomy" id="1655234"/>
    <lineage>
        <taxon>Bacteria</taxon>
        <taxon>Pseudomonadati</taxon>
        <taxon>Pseudomonadota</taxon>
        <taxon>Gammaproteobacteria</taxon>
        <taxon>Alteromonadales</taxon>
        <taxon>Colwelliaceae</taxon>
        <taxon>Thalassotalea</taxon>
    </lineage>
</organism>
<feature type="transmembrane region" description="Helical" evidence="2">
    <location>
        <begin position="920"/>
        <end position="945"/>
    </location>
</feature>
<reference evidence="4" key="1">
    <citation type="submission" date="2018-08" db="EMBL/GenBank/DDBJ databases">
        <title>Thalassotalea euphylliae genome.</title>
        <authorList>
            <person name="Summers S."/>
            <person name="Rice S.A."/>
            <person name="Freckelton M.L."/>
            <person name="Nedved B.T."/>
            <person name="Hadfield M.G."/>
        </authorList>
    </citation>
    <scope>NUCLEOTIDE SEQUENCE [LARGE SCALE GENOMIC DNA]</scope>
    <source>
        <strain evidence="4">H3</strain>
    </source>
</reference>
<name>A0A3E0U058_9GAMM</name>
<dbReference type="EMBL" id="QUOT01000001">
    <property type="protein sequence ID" value="REL30104.1"/>
    <property type="molecule type" value="Genomic_DNA"/>
</dbReference>
<gene>
    <name evidence="3" type="ORF">DXX94_04975</name>
</gene>
<feature type="transmembrane region" description="Helical" evidence="2">
    <location>
        <begin position="353"/>
        <end position="372"/>
    </location>
</feature>
<dbReference type="Gene3D" id="3.30.70.1320">
    <property type="entry name" value="Multidrug efflux transporter AcrB pore domain like"/>
    <property type="match status" value="1"/>
</dbReference>
<dbReference type="Gene3D" id="1.20.1640.10">
    <property type="entry name" value="Multidrug efflux transporter AcrB transmembrane domain"/>
    <property type="match status" value="2"/>
</dbReference>
<dbReference type="InterPro" id="IPR027463">
    <property type="entry name" value="AcrB_DN_DC_subdom"/>
</dbReference>
<feature type="transmembrane region" description="Helical" evidence="2">
    <location>
        <begin position="894"/>
        <end position="914"/>
    </location>
</feature>
<dbReference type="InterPro" id="IPR001036">
    <property type="entry name" value="Acrflvin-R"/>
</dbReference>
<feature type="region of interest" description="Disordered" evidence="1">
    <location>
        <begin position="1034"/>
        <end position="1053"/>
    </location>
</feature>
<feature type="transmembrane region" description="Helical" evidence="2">
    <location>
        <begin position="425"/>
        <end position="447"/>
    </location>
</feature>
<proteinExistence type="predicted"/>
<protein>
    <submittedName>
        <fullName evidence="3">AcrB/AcrD/AcrF family protein</fullName>
    </submittedName>
</protein>
<dbReference type="Gene3D" id="3.30.70.1430">
    <property type="entry name" value="Multidrug efflux transporter AcrB pore domain"/>
    <property type="match status" value="2"/>
</dbReference>
<keyword evidence="2" id="KW-0472">Membrane</keyword>
<evidence type="ECO:0000256" key="2">
    <source>
        <dbReference type="SAM" id="Phobius"/>
    </source>
</evidence>
<dbReference type="PANTHER" id="PTHR32063">
    <property type="match status" value="1"/>
</dbReference>
<dbReference type="GO" id="GO:0005886">
    <property type="term" value="C:plasma membrane"/>
    <property type="evidence" value="ECO:0007669"/>
    <property type="project" value="TreeGrafter"/>
</dbReference>
<dbReference type="SUPFAM" id="SSF82714">
    <property type="entry name" value="Multidrug efflux transporter AcrB TolC docking domain, DN and DC subdomains"/>
    <property type="match status" value="2"/>
</dbReference>
<dbReference type="PANTHER" id="PTHR32063:SF33">
    <property type="entry name" value="RND SUPERFAMILY EFFLUX PUMP PERMEASE COMPONENT"/>
    <property type="match status" value="1"/>
</dbReference>
<feature type="transmembrane region" description="Helical" evidence="2">
    <location>
        <begin position="329"/>
        <end position="348"/>
    </location>
</feature>
<evidence type="ECO:0000256" key="1">
    <source>
        <dbReference type="SAM" id="MobiDB-lite"/>
    </source>
</evidence>